<dbReference type="InterPro" id="IPR009311">
    <property type="entry name" value="IFI6/IFI27-like"/>
</dbReference>
<comment type="similarity">
    <text evidence="2">Belongs to the IFI6/IFI27 family.</text>
</comment>
<keyword evidence="8" id="KW-1185">Reference proteome</keyword>
<organism evidence="7 8">
    <name type="scientific">Postia placenta MAD-698-R-SB12</name>
    <dbReference type="NCBI Taxonomy" id="670580"/>
    <lineage>
        <taxon>Eukaryota</taxon>
        <taxon>Fungi</taxon>
        <taxon>Dikarya</taxon>
        <taxon>Basidiomycota</taxon>
        <taxon>Agaricomycotina</taxon>
        <taxon>Agaricomycetes</taxon>
        <taxon>Polyporales</taxon>
        <taxon>Adustoporiaceae</taxon>
        <taxon>Rhodonia</taxon>
    </lineage>
</organism>
<feature type="transmembrane region" description="Helical" evidence="6">
    <location>
        <begin position="111"/>
        <end position="129"/>
    </location>
</feature>
<keyword evidence="4 6" id="KW-1133">Transmembrane helix</keyword>
<dbReference type="InterPro" id="IPR038213">
    <property type="entry name" value="IFI6/IFI27-like_sf"/>
</dbReference>
<dbReference type="Pfam" id="PF06140">
    <property type="entry name" value="Ifi-6-16"/>
    <property type="match status" value="1"/>
</dbReference>
<sequence length="406" mass="40247">MTLRRRCILLCVLLGGAVCIFTVFTITVTIVSVAALPAIALPAIALPAIALPAIALPAIALPAIALPAIALPAIALSVLALPALAFSALVLFALSAVGFGALGPVAGSFAAAWQAATGNVVAGSLFATLQSIAMTGVIPPLGYIISGGVVIAVLALWSIVSALWSIVSGVAGVVVAYGPSSPGNHGAGNISTRCDEAYDAVSGGTYACPKPGCSDVPGEGESACGRGDEALGGAHHVEQNAAGSGRRACVRWQIPGLSRTICHKGGQAGLPRASEAASSSAHSALAAMAKMTNLSGRAMGGWTAVGCVVLWCGVMQGTAETCDSATDAVGADTYVPAGVLPRWAALLAPIGGRRYHIRPRRSVSTSCGTAAFDVGLGGGMAISSGGPRCGGTCWTILVLEGARGQS</sequence>
<evidence type="ECO:0000256" key="4">
    <source>
        <dbReference type="ARBA" id="ARBA00022989"/>
    </source>
</evidence>
<evidence type="ECO:0000256" key="6">
    <source>
        <dbReference type="SAM" id="Phobius"/>
    </source>
</evidence>
<comment type="subcellular location">
    <subcellularLocation>
        <location evidence="1">Membrane</location>
        <topology evidence="1">Multi-pass membrane protein</topology>
    </subcellularLocation>
</comment>
<accession>A0A1X6MWN7</accession>
<dbReference type="GeneID" id="36324373"/>
<proteinExistence type="inferred from homology"/>
<dbReference type="Proteomes" id="UP000194127">
    <property type="component" value="Unassembled WGS sequence"/>
</dbReference>
<evidence type="ECO:0000313" key="7">
    <source>
        <dbReference type="EMBL" id="OSX60646.1"/>
    </source>
</evidence>
<name>A0A1X6MWN7_9APHY</name>
<evidence type="ECO:0000256" key="2">
    <source>
        <dbReference type="ARBA" id="ARBA00007262"/>
    </source>
</evidence>
<keyword evidence="3 6" id="KW-0812">Transmembrane</keyword>
<dbReference type="AlphaFoldDB" id="A0A1X6MWN7"/>
<dbReference type="RefSeq" id="XP_024337440.1">
    <property type="nucleotide sequence ID" value="XM_024479423.1"/>
</dbReference>
<feature type="transmembrane region" description="Helical" evidence="6">
    <location>
        <begin position="73"/>
        <end position="99"/>
    </location>
</feature>
<dbReference type="Gene3D" id="6.10.110.10">
    <property type="match status" value="1"/>
</dbReference>
<protein>
    <submittedName>
        <fullName evidence="7">Uncharacterized protein</fullName>
    </submittedName>
</protein>
<feature type="transmembrane region" description="Helical" evidence="6">
    <location>
        <begin position="7"/>
        <end position="33"/>
    </location>
</feature>
<keyword evidence="5 6" id="KW-0472">Membrane</keyword>
<evidence type="ECO:0000256" key="5">
    <source>
        <dbReference type="ARBA" id="ARBA00023136"/>
    </source>
</evidence>
<dbReference type="OrthoDB" id="440424at2759"/>
<evidence type="ECO:0000256" key="3">
    <source>
        <dbReference type="ARBA" id="ARBA00022692"/>
    </source>
</evidence>
<feature type="transmembrane region" description="Helical" evidence="6">
    <location>
        <begin position="39"/>
        <end position="61"/>
    </location>
</feature>
<feature type="transmembrane region" description="Helical" evidence="6">
    <location>
        <begin position="141"/>
        <end position="164"/>
    </location>
</feature>
<evidence type="ECO:0000313" key="8">
    <source>
        <dbReference type="Proteomes" id="UP000194127"/>
    </source>
</evidence>
<gene>
    <name evidence="7" type="ORF">POSPLADRAFT_1048037</name>
</gene>
<evidence type="ECO:0000256" key="1">
    <source>
        <dbReference type="ARBA" id="ARBA00004141"/>
    </source>
</evidence>
<dbReference type="EMBL" id="KZ110600">
    <property type="protein sequence ID" value="OSX60646.1"/>
    <property type="molecule type" value="Genomic_DNA"/>
</dbReference>
<dbReference type="GO" id="GO:0016020">
    <property type="term" value="C:membrane"/>
    <property type="evidence" value="ECO:0007669"/>
    <property type="project" value="UniProtKB-SubCell"/>
</dbReference>
<reference evidence="7 8" key="1">
    <citation type="submission" date="2017-04" db="EMBL/GenBank/DDBJ databases">
        <title>Genome Sequence of the Model Brown-Rot Fungus Postia placenta SB12.</title>
        <authorList>
            <consortium name="DOE Joint Genome Institute"/>
            <person name="Gaskell J."/>
            <person name="Kersten P."/>
            <person name="Larrondo L.F."/>
            <person name="Canessa P."/>
            <person name="Martinez D."/>
            <person name="Hibbett D."/>
            <person name="Schmoll M."/>
            <person name="Kubicek C.P."/>
            <person name="Martinez A.T."/>
            <person name="Yadav J."/>
            <person name="Master E."/>
            <person name="Magnuson J.K."/>
            <person name="James T."/>
            <person name="Yaver D."/>
            <person name="Berka R."/>
            <person name="Labutti K."/>
            <person name="Lipzen A."/>
            <person name="Aerts A."/>
            <person name="Barry K."/>
            <person name="Henrissat B."/>
            <person name="Blanchette R."/>
            <person name="Grigoriev I."/>
            <person name="Cullen D."/>
        </authorList>
    </citation>
    <scope>NUCLEOTIDE SEQUENCE [LARGE SCALE GENOMIC DNA]</scope>
    <source>
        <strain evidence="7 8">MAD-698-R-SB12</strain>
    </source>
</reference>